<keyword evidence="2" id="KW-1185">Reference proteome</keyword>
<dbReference type="InterPro" id="IPR004155">
    <property type="entry name" value="PBS_lyase_HEAT"/>
</dbReference>
<dbReference type="SMART" id="SM00567">
    <property type="entry name" value="EZ_HEAT"/>
    <property type="match status" value="3"/>
</dbReference>
<dbReference type="STRING" id="1841610.A6X21_14955"/>
<reference evidence="1 2" key="1">
    <citation type="submission" date="2016-05" db="EMBL/GenBank/DDBJ databases">
        <title>Genomic and physiological characterization of Planctopirus sp. isolated from fresh water lake.</title>
        <authorList>
            <person name="Subhash Y."/>
            <person name="Ramana C."/>
        </authorList>
    </citation>
    <scope>NUCLEOTIDE SEQUENCE [LARGE SCALE GENOMIC DNA]</scope>
    <source>
        <strain evidence="1 2">JC280</strain>
    </source>
</reference>
<comment type="caution">
    <text evidence="1">The sequence shown here is derived from an EMBL/GenBank/DDBJ whole genome shotgun (WGS) entry which is preliminary data.</text>
</comment>
<evidence type="ECO:0000313" key="2">
    <source>
        <dbReference type="Proteomes" id="UP000094828"/>
    </source>
</evidence>
<evidence type="ECO:0008006" key="3">
    <source>
        <dbReference type="Google" id="ProtNLM"/>
    </source>
</evidence>
<dbReference type="AlphaFoldDB" id="A0A1C3E3M7"/>
<gene>
    <name evidence="1" type="ORF">A6X21_14955</name>
</gene>
<dbReference type="EMBL" id="LYDR01000159">
    <property type="protein sequence ID" value="ODA27855.1"/>
    <property type="molecule type" value="Genomic_DNA"/>
</dbReference>
<protein>
    <recommendedName>
        <fullName evidence="3">HEAT repeat domain-containing protein</fullName>
    </recommendedName>
</protein>
<sequence>MTQLDRFDGMTVDELRDRLKTATTPETRFRAMVGLCALLDQEAAHADLLQAMGDADTSLVAYACKQVARRASVFSEEQAAELKGRLEDCLKHEDPDVKFEAARAWVHFPFESRVVHRLLHELLNDPETQPLMLGPVLKTFAKAHGPVDQLEVSFKLLADHEKEDLREAVAESIGLLGAEGRPFASLLLKLLDDEDPFVRERAAHSLALIGSQAAEIVEALKAATQDEDEGCAEEARKSLEQLLK</sequence>
<name>A0A1C3E3M7_9PLAN</name>
<dbReference type="Pfam" id="PF13646">
    <property type="entry name" value="HEAT_2"/>
    <property type="match status" value="1"/>
</dbReference>
<dbReference type="Proteomes" id="UP000094828">
    <property type="component" value="Unassembled WGS sequence"/>
</dbReference>
<accession>A0A1C3E3M7</accession>
<evidence type="ECO:0000313" key="1">
    <source>
        <dbReference type="EMBL" id="ODA27855.1"/>
    </source>
</evidence>
<dbReference type="RefSeq" id="WP_068853445.1">
    <property type="nucleotide sequence ID" value="NZ_LYDR01000159.1"/>
</dbReference>
<organism evidence="1 2">
    <name type="scientific">Planctopirus hydrillae</name>
    <dbReference type="NCBI Taxonomy" id="1841610"/>
    <lineage>
        <taxon>Bacteria</taxon>
        <taxon>Pseudomonadati</taxon>
        <taxon>Planctomycetota</taxon>
        <taxon>Planctomycetia</taxon>
        <taxon>Planctomycetales</taxon>
        <taxon>Planctomycetaceae</taxon>
        <taxon>Planctopirus</taxon>
    </lineage>
</organism>
<dbReference type="Gene3D" id="1.25.10.10">
    <property type="entry name" value="Leucine-rich Repeat Variant"/>
    <property type="match status" value="2"/>
</dbReference>
<dbReference type="SUPFAM" id="SSF48371">
    <property type="entry name" value="ARM repeat"/>
    <property type="match status" value="1"/>
</dbReference>
<dbReference type="InterPro" id="IPR016024">
    <property type="entry name" value="ARM-type_fold"/>
</dbReference>
<dbReference type="InterPro" id="IPR011989">
    <property type="entry name" value="ARM-like"/>
</dbReference>
<dbReference type="OrthoDB" id="211364at2"/>
<proteinExistence type="predicted"/>